<comment type="cofactor">
    <cofactor evidence="3">
        <name>Zn(2+)</name>
        <dbReference type="ChEBI" id="CHEBI:29105"/>
    </cofactor>
</comment>
<dbReference type="Gene3D" id="3.10.450.40">
    <property type="match status" value="2"/>
</dbReference>
<protein>
    <recommendedName>
        <fullName evidence="11">Amine oxidase</fullName>
        <ecNumber evidence="11">1.4.3.-</ecNumber>
    </recommendedName>
</protein>
<evidence type="ECO:0000256" key="1">
    <source>
        <dbReference type="ARBA" id="ARBA00001935"/>
    </source>
</evidence>
<comment type="caution">
    <text evidence="16">The sequence shown here is derived from an EMBL/GenBank/DDBJ whole genome shotgun (WGS) entry which is preliminary data.</text>
</comment>
<evidence type="ECO:0000256" key="11">
    <source>
        <dbReference type="RuleBase" id="RU000672"/>
    </source>
</evidence>
<dbReference type="Gene3D" id="2.70.98.20">
    <property type="entry name" value="Copper amine oxidase, catalytic domain"/>
    <property type="match status" value="1"/>
</dbReference>
<dbReference type="GO" id="GO:0008131">
    <property type="term" value="F:primary methylamine oxidase activity"/>
    <property type="evidence" value="ECO:0007669"/>
    <property type="project" value="InterPro"/>
</dbReference>
<evidence type="ECO:0000256" key="12">
    <source>
        <dbReference type="SAM" id="MobiDB-lite"/>
    </source>
</evidence>
<keyword evidence="8 11" id="KW-0560">Oxidoreductase</keyword>
<evidence type="ECO:0000256" key="3">
    <source>
        <dbReference type="ARBA" id="ARBA00001947"/>
    </source>
</evidence>
<dbReference type="InterPro" id="IPR036460">
    <property type="entry name" value="Cu_amine_oxidase_C_sf"/>
</dbReference>
<keyword evidence="6 11" id="KW-0479">Metal-binding</keyword>
<dbReference type="InterPro" id="IPR016182">
    <property type="entry name" value="Cu_amine_oxidase_N-reg"/>
</dbReference>
<keyword evidence="9 11" id="KW-0186">Copper</keyword>
<dbReference type="Pfam" id="PF02728">
    <property type="entry name" value="Cu_amine_oxidN3"/>
    <property type="match status" value="1"/>
</dbReference>
<dbReference type="GO" id="GO:0005507">
    <property type="term" value="F:copper ion binding"/>
    <property type="evidence" value="ECO:0007669"/>
    <property type="project" value="InterPro"/>
</dbReference>
<evidence type="ECO:0000256" key="4">
    <source>
        <dbReference type="ARBA" id="ARBA00007983"/>
    </source>
</evidence>
<dbReference type="InterPro" id="IPR015802">
    <property type="entry name" value="Cu_amine_oxidase_N3"/>
</dbReference>
<feature type="region of interest" description="Disordered" evidence="12">
    <location>
        <begin position="699"/>
        <end position="724"/>
    </location>
</feature>
<accession>A0A427YKH0</accession>
<evidence type="ECO:0000256" key="10">
    <source>
        <dbReference type="ARBA" id="ARBA00023211"/>
    </source>
</evidence>
<name>A0A427YKH0_9TREE</name>
<evidence type="ECO:0000256" key="2">
    <source>
        <dbReference type="ARBA" id="ARBA00001936"/>
    </source>
</evidence>
<evidence type="ECO:0000313" key="16">
    <source>
        <dbReference type="EMBL" id="RSH91566.1"/>
    </source>
</evidence>
<organism evidence="16 17">
    <name type="scientific">Saitozyma podzolica</name>
    <dbReference type="NCBI Taxonomy" id="1890683"/>
    <lineage>
        <taxon>Eukaryota</taxon>
        <taxon>Fungi</taxon>
        <taxon>Dikarya</taxon>
        <taxon>Basidiomycota</taxon>
        <taxon>Agaricomycotina</taxon>
        <taxon>Tremellomycetes</taxon>
        <taxon>Tremellales</taxon>
        <taxon>Trimorphomycetaceae</taxon>
        <taxon>Saitozyma</taxon>
    </lineage>
</organism>
<evidence type="ECO:0000256" key="6">
    <source>
        <dbReference type="ARBA" id="ARBA00022723"/>
    </source>
</evidence>
<dbReference type="STRING" id="1890683.A0A427YKH0"/>
<evidence type="ECO:0000256" key="7">
    <source>
        <dbReference type="ARBA" id="ARBA00022772"/>
    </source>
</evidence>
<dbReference type="InterPro" id="IPR000269">
    <property type="entry name" value="Cu_amine_oxidase"/>
</dbReference>
<dbReference type="SUPFAM" id="SSF54416">
    <property type="entry name" value="Amine oxidase N-terminal region"/>
    <property type="match status" value="2"/>
</dbReference>
<dbReference type="PANTHER" id="PTHR10638:SF86">
    <property type="entry name" value="COPPER AMINE OXIDASE 1-RELATED"/>
    <property type="match status" value="1"/>
</dbReference>
<dbReference type="InterPro" id="IPR015798">
    <property type="entry name" value="Cu_amine_oxidase_C"/>
</dbReference>
<dbReference type="EMBL" id="RSCD01000008">
    <property type="protein sequence ID" value="RSH91566.1"/>
    <property type="molecule type" value="Genomic_DNA"/>
</dbReference>
<dbReference type="PANTHER" id="PTHR10638">
    <property type="entry name" value="COPPER AMINE OXIDASE"/>
    <property type="match status" value="1"/>
</dbReference>
<comment type="cofactor">
    <cofactor evidence="11">
        <name>Cu cation</name>
        <dbReference type="ChEBI" id="CHEBI:23378"/>
    </cofactor>
    <text evidence="11">Contains 1 topaquinone per subunit.</text>
</comment>
<dbReference type="Pfam" id="PF01179">
    <property type="entry name" value="Cu_amine_oxid"/>
    <property type="match status" value="1"/>
</dbReference>
<dbReference type="AlphaFoldDB" id="A0A427YKH0"/>
<dbReference type="Proteomes" id="UP000279259">
    <property type="component" value="Unassembled WGS sequence"/>
</dbReference>
<comment type="subunit">
    <text evidence="5">Homodimer.</text>
</comment>
<feature type="domain" description="Copper amine oxidase catalytic" evidence="13">
    <location>
        <begin position="289"/>
        <end position="687"/>
    </location>
</feature>
<gene>
    <name evidence="16" type="ORF">EHS25_009865</name>
</gene>
<evidence type="ECO:0000256" key="5">
    <source>
        <dbReference type="ARBA" id="ARBA00011738"/>
    </source>
</evidence>
<dbReference type="OrthoDB" id="5379943at2759"/>
<comment type="similarity">
    <text evidence="4 11">Belongs to the copper/topaquinone oxidase family.</text>
</comment>
<dbReference type="GO" id="GO:0048038">
    <property type="term" value="F:quinone binding"/>
    <property type="evidence" value="ECO:0007669"/>
    <property type="project" value="InterPro"/>
</dbReference>
<dbReference type="GO" id="GO:0009308">
    <property type="term" value="P:amine metabolic process"/>
    <property type="evidence" value="ECO:0007669"/>
    <property type="project" value="UniProtKB-UniRule"/>
</dbReference>
<dbReference type="Pfam" id="PF02727">
    <property type="entry name" value="Cu_amine_oxidN2"/>
    <property type="match status" value="1"/>
</dbReference>
<comment type="PTM">
    <text evidence="11">Topaquinone (TPQ) is generated by copper-dependent autoxidation of a specific tyrosyl residue.</text>
</comment>
<reference evidence="16 17" key="1">
    <citation type="submission" date="2018-11" db="EMBL/GenBank/DDBJ databases">
        <title>Genome sequence of Saitozyma podzolica DSM 27192.</title>
        <authorList>
            <person name="Aliyu H."/>
            <person name="Gorte O."/>
            <person name="Ochsenreither K."/>
        </authorList>
    </citation>
    <scope>NUCLEOTIDE SEQUENCE [LARGE SCALE GENOMIC DNA]</scope>
    <source>
        <strain evidence="16 17">DSM 27192</strain>
    </source>
</reference>
<keyword evidence="7 11" id="KW-0801">TPQ</keyword>
<proteinExistence type="inferred from homology"/>
<dbReference type="InterPro" id="IPR015800">
    <property type="entry name" value="Cu_amine_oxidase_N2"/>
</dbReference>
<evidence type="ECO:0000313" key="17">
    <source>
        <dbReference type="Proteomes" id="UP000279259"/>
    </source>
</evidence>
<dbReference type="SUPFAM" id="SSF49998">
    <property type="entry name" value="Amine oxidase catalytic domain"/>
    <property type="match status" value="1"/>
</dbReference>
<sequence>MGKQDTLSSSAGANPHPLDPLTAAEITAAVAAIRAYASTPKAAVGGKPIEKLMFNSVTLKYPAKYSVLKWNGLVSAEELEEVAEGPIPDITRQADADIICPLTGQSFGAVVDLPSNIPGATTIIEPKVTSWTQLEVDIQPSLQAEELLWAEEVCKRDPKVRKACDAIGIKQEDIAVDGWCIGHDDRFPGRRLQQCFMFARLRPGDNLYAHPCDFVAVMDSHSGEVLTIDYPHLNPKDGEAPAPSSEKAHTALASRDRYPPPLEAANYLPEQIALDEPNFKVRTDLKPLHVEQPEGVSFALDGRVLSWQKWKLHVGYSYREGLVLSNITYHDDENGERPLFYRLSVAEMVVPYGKPTFPHHRKHAFDTGEYGIGALANSLELGCDCLGSISYLDAHFVTRKGGIETIKSAICIHEEDAGILHKHTDFRDLRAHVSRNRKLYGFYFNFGLDGSVELEVKATGIINVYALAPGEPRDTAHEVEVCPRVVAHHHQHLFSFRIDPMLDGLKNRVVEVDVVPDEGDVGSEANYYGNGFSTVKRVFTTAKTSVSDYDASKTRTWVMENPNKKHRSTGGNIGYKLVCKDMPPLLAKEGSLVWNRAPFARHNMFVTPYSDEELYPAGLYINQHPGGKDFGVAAWVNRDEPIENKDVVLWPCFGVTHISRPEDWPIMPVEILRAHLKPSGFFDRNPGLDVPASCDTKSRLASEATRGGQGENGTSAANGSCCVH</sequence>
<evidence type="ECO:0000259" key="15">
    <source>
        <dbReference type="Pfam" id="PF02728"/>
    </source>
</evidence>
<evidence type="ECO:0000256" key="9">
    <source>
        <dbReference type="ARBA" id="ARBA00023008"/>
    </source>
</evidence>
<evidence type="ECO:0000256" key="8">
    <source>
        <dbReference type="ARBA" id="ARBA00023002"/>
    </source>
</evidence>
<keyword evidence="17" id="KW-1185">Reference proteome</keyword>
<keyword evidence="10" id="KW-0464">Manganese</keyword>
<feature type="domain" description="Copper amine oxidase N2-terminal" evidence="14">
    <location>
        <begin position="16"/>
        <end position="113"/>
    </location>
</feature>
<feature type="domain" description="Copper amine oxidase N3-terminal" evidence="15">
    <location>
        <begin position="140"/>
        <end position="231"/>
    </location>
</feature>
<evidence type="ECO:0000259" key="14">
    <source>
        <dbReference type="Pfam" id="PF02727"/>
    </source>
</evidence>
<comment type="cofactor">
    <cofactor evidence="1">
        <name>Cu cation</name>
        <dbReference type="ChEBI" id="CHEBI:23378"/>
    </cofactor>
</comment>
<evidence type="ECO:0000259" key="13">
    <source>
        <dbReference type="Pfam" id="PF01179"/>
    </source>
</evidence>
<dbReference type="EC" id="1.4.3.-" evidence="11"/>
<comment type="cofactor">
    <cofactor evidence="2">
        <name>Mn(2+)</name>
        <dbReference type="ChEBI" id="CHEBI:29035"/>
    </cofactor>
</comment>